<sequence length="129" mass="14476">MAKKGNFLDWVPVANPAFQWEEREDGTVVIHVAHRGVFDRIAQTVAHTPPVSHIALDGYGSYLWRLMDGTATVGQLAEQMLERFGPEVEPLYNRLVSYLNTLWNGRLIRFVDASLPLGTASRGTRRARG</sequence>
<dbReference type="Pfam" id="PF05402">
    <property type="entry name" value="PqqD"/>
    <property type="match status" value="1"/>
</dbReference>
<accession>A0A7G9B6E1</accession>
<dbReference type="Gene3D" id="1.10.10.1150">
    <property type="entry name" value="Coenzyme PQQ synthesis protein D (PqqD)"/>
    <property type="match status" value="1"/>
</dbReference>
<reference evidence="1 2" key="1">
    <citation type="submission" date="2020-08" db="EMBL/GenBank/DDBJ databases">
        <authorList>
            <person name="Liu C."/>
            <person name="Sun Q."/>
        </authorList>
    </citation>
    <scope>NUCLEOTIDE SEQUENCE [LARGE SCALE GENOMIC DNA]</scope>
    <source>
        <strain evidence="1 2">NSJ-62</strain>
    </source>
</reference>
<dbReference type="InterPro" id="IPR008792">
    <property type="entry name" value="PQQD"/>
</dbReference>
<evidence type="ECO:0000313" key="1">
    <source>
        <dbReference type="EMBL" id="QNL45122.1"/>
    </source>
</evidence>
<name>A0A7G9B6E1_9FIRM</name>
<dbReference type="KEGG" id="ohi:H8790_03560"/>
<dbReference type="InterPro" id="IPR041881">
    <property type="entry name" value="PqqD_sf"/>
</dbReference>
<protein>
    <submittedName>
        <fullName evidence="1">PqqD family protein</fullName>
    </submittedName>
</protein>
<gene>
    <name evidence="1" type="ORF">H8790_03560</name>
</gene>
<dbReference type="Proteomes" id="UP000515960">
    <property type="component" value="Chromosome"/>
</dbReference>
<evidence type="ECO:0000313" key="2">
    <source>
        <dbReference type="Proteomes" id="UP000515960"/>
    </source>
</evidence>
<keyword evidence="2" id="KW-1185">Reference proteome</keyword>
<dbReference type="EMBL" id="CP060490">
    <property type="protein sequence ID" value="QNL45122.1"/>
    <property type="molecule type" value="Genomic_DNA"/>
</dbReference>
<dbReference type="RefSeq" id="WP_187333596.1">
    <property type="nucleotide sequence ID" value="NZ_CP060490.1"/>
</dbReference>
<proteinExistence type="predicted"/>
<organism evidence="1 2">
    <name type="scientific">Oscillibacter hominis</name>
    <dbReference type="NCBI Taxonomy" id="2763056"/>
    <lineage>
        <taxon>Bacteria</taxon>
        <taxon>Bacillati</taxon>
        <taxon>Bacillota</taxon>
        <taxon>Clostridia</taxon>
        <taxon>Eubacteriales</taxon>
        <taxon>Oscillospiraceae</taxon>
        <taxon>Oscillibacter</taxon>
    </lineage>
</organism>
<dbReference type="AlphaFoldDB" id="A0A7G9B6E1"/>